<dbReference type="Proteomes" id="UP000053226">
    <property type="component" value="Unassembled WGS sequence"/>
</dbReference>
<name>A0A0N0Z6Z7_9GAMM</name>
<dbReference type="Pfam" id="PF00291">
    <property type="entry name" value="PALP"/>
    <property type="match status" value="1"/>
</dbReference>
<reference evidence="5 6" key="1">
    <citation type="submission" date="2015-07" db="EMBL/GenBank/DDBJ databases">
        <title>ATOL: Assembling a taxonomically balanced genome-scale reconstruction of the evolutionary history of the Enterobacteriaceae.</title>
        <authorList>
            <person name="Plunkett G.III."/>
            <person name="Neeno-Eckwall E.C."/>
            <person name="Glasner J.D."/>
            <person name="Perna N.T."/>
        </authorList>
    </citation>
    <scope>NUCLEOTIDE SEQUENCE [LARGE SCALE GENOMIC DNA]</scope>
    <source>
        <strain evidence="5 6">ATCC 35017</strain>
    </source>
</reference>
<accession>A0A0N0Z6Z7</accession>
<dbReference type="GO" id="GO:0009097">
    <property type="term" value="P:isoleucine biosynthetic process"/>
    <property type="evidence" value="ECO:0007669"/>
    <property type="project" value="TreeGrafter"/>
</dbReference>
<evidence type="ECO:0000313" key="6">
    <source>
        <dbReference type="Proteomes" id="UP000053226"/>
    </source>
</evidence>
<comment type="caution">
    <text evidence="5">The sequence shown here is derived from an EMBL/GenBank/DDBJ whole genome shotgun (WGS) entry which is preliminary data.</text>
</comment>
<dbReference type="AlphaFoldDB" id="A0A0N0Z6Z7"/>
<evidence type="ECO:0000313" key="5">
    <source>
        <dbReference type="EMBL" id="KPD01779.1"/>
    </source>
</evidence>
<dbReference type="SUPFAM" id="SSF53686">
    <property type="entry name" value="Tryptophan synthase beta subunit-like PLP-dependent enzymes"/>
    <property type="match status" value="1"/>
</dbReference>
<gene>
    <name evidence="5" type="ORF">M992_2846</name>
</gene>
<evidence type="ECO:0000256" key="3">
    <source>
        <dbReference type="ARBA" id="ARBA00023239"/>
    </source>
</evidence>
<evidence type="ECO:0000256" key="1">
    <source>
        <dbReference type="ARBA" id="ARBA00001933"/>
    </source>
</evidence>
<dbReference type="PANTHER" id="PTHR48078:SF6">
    <property type="entry name" value="L-THREONINE DEHYDRATASE CATABOLIC TDCB"/>
    <property type="match status" value="1"/>
</dbReference>
<sequence>MWVKPEKSFSKSDLITDDFTMWRYSKVYPLDRKSVEISFNETITPLASAKIANVNILAKMDSLMPTGSFKDRGAAMVVNYLNTQGIRSISEDSSGNGGSAYAAYAAKGNFDCNIFVPAGTSLGKTVQTRLYGARCLEIEGSREDVAQVAMNSKETHDSYYVGHNWHPLFIEGVKSIAYEIWEQCGYLAPDNFIAPAGNGSLLAGAYLGFQELLNGEAIDKMPRLFGIQTEGIQPFVQQFNGESIEIGSTDTLAEGIKIQCSSRIDEIIDFVRQSNGGFVSVNESQIEEALRSMGKQGFFIEPTSAVAFAGIKKLIDSGDVEDGQITVGVVTGNGLKATNVLQNLLAND</sequence>
<dbReference type="PROSITE" id="PS00165">
    <property type="entry name" value="DEHYDRATASE_SER_THR"/>
    <property type="match status" value="1"/>
</dbReference>
<keyword evidence="2" id="KW-0663">Pyridoxal phosphate</keyword>
<dbReference type="InterPro" id="IPR000634">
    <property type="entry name" value="Ser/Thr_deHydtase_PyrdxlP-BS"/>
</dbReference>
<evidence type="ECO:0000259" key="4">
    <source>
        <dbReference type="Pfam" id="PF00291"/>
    </source>
</evidence>
<evidence type="ECO:0000256" key="2">
    <source>
        <dbReference type="ARBA" id="ARBA00022898"/>
    </source>
</evidence>
<comment type="cofactor">
    <cofactor evidence="1">
        <name>pyridoxal 5'-phosphate</name>
        <dbReference type="ChEBI" id="CHEBI:597326"/>
    </cofactor>
</comment>
<proteinExistence type="predicted"/>
<dbReference type="GO" id="GO:0004795">
    <property type="term" value="F:threonine synthase activity"/>
    <property type="evidence" value="ECO:0007669"/>
    <property type="project" value="UniProtKB-EC"/>
</dbReference>
<dbReference type="EMBL" id="LGAA01000029">
    <property type="protein sequence ID" value="KPD01779.1"/>
    <property type="molecule type" value="Genomic_DNA"/>
</dbReference>
<dbReference type="InterPro" id="IPR001926">
    <property type="entry name" value="TrpB-like_PALP"/>
</dbReference>
<dbReference type="PANTHER" id="PTHR48078">
    <property type="entry name" value="THREONINE DEHYDRATASE, MITOCHONDRIAL-RELATED"/>
    <property type="match status" value="1"/>
</dbReference>
<dbReference type="Gene3D" id="3.40.50.1100">
    <property type="match status" value="2"/>
</dbReference>
<feature type="domain" description="Tryptophan synthase beta chain-like PALP" evidence="4">
    <location>
        <begin position="38"/>
        <end position="332"/>
    </location>
</feature>
<protein>
    <submittedName>
        <fullName evidence="5">Threonine synthase</fullName>
        <ecNumber evidence="5">4.2.3.1</ecNumber>
    </submittedName>
</protein>
<dbReference type="InterPro" id="IPR050147">
    <property type="entry name" value="Ser/Thr_Dehydratase"/>
</dbReference>
<keyword evidence="6" id="KW-1185">Reference proteome</keyword>
<keyword evidence="3 5" id="KW-0456">Lyase</keyword>
<dbReference type="GO" id="GO:0006565">
    <property type="term" value="P:L-serine catabolic process"/>
    <property type="evidence" value="ECO:0007669"/>
    <property type="project" value="TreeGrafter"/>
</dbReference>
<dbReference type="GO" id="GO:0030170">
    <property type="term" value="F:pyridoxal phosphate binding"/>
    <property type="evidence" value="ECO:0007669"/>
    <property type="project" value="InterPro"/>
</dbReference>
<dbReference type="GO" id="GO:0003941">
    <property type="term" value="F:L-serine ammonia-lyase activity"/>
    <property type="evidence" value="ECO:0007669"/>
    <property type="project" value="TreeGrafter"/>
</dbReference>
<dbReference type="GO" id="GO:0006567">
    <property type="term" value="P:L-threonine catabolic process"/>
    <property type="evidence" value="ECO:0007669"/>
    <property type="project" value="TreeGrafter"/>
</dbReference>
<organism evidence="5 6">
    <name type="scientific">Moellerella wisconsensis ATCC 35017</name>
    <dbReference type="NCBI Taxonomy" id="1354267"/>
    <lineage>
        <taxon>Bacteria</taxon>
        <taxon>Pseudomonadati</taxon>
        <taxon>Pseudomonadota</taxon>
        <taxon>Gammaproteobacteria</taxon>
        <taxon>Enterobacterales</taxon>
        <taxon>Morganellaceae</taxon>
        <taxon>Moellerella</taxon>
    </lineage>
</organism>
<dbReference type="GO" id="GO:0004794">
    <property type="term" value="F:threonine deaminase activity"/>
    <property type="evidence" value="ECO:0007669"/>
    <property type="project" value="TreeGrafter"/>
</dbReference>
<dbReference type="InterPro" id="IPR036052">
    <property type="entry name" value="TrpB-like_PALP_sf"/>
</dbReference>
<dbReference type="EC" id="4.2.3.1" evidence="5"/>